<dbReference type="EMBL" id="JAMKFB020000014">
    <property type="protein sequence ID" value="KAL0175470.1"/>
    <property type="molecule type" value="Genomic_DNA"/>
</dbReference>
<proteinExistence type="predicted"/>
<reference evidence="2 3" key="1">
    <citation type="submission" date="2024-05" db="EMBL/GenBank/DDBJ databases">
        <title>Genome sequencing and assembly of Indian major carp, Cirrhinus mrigala (Hamilton, 1822).</title>
        <authorList>
            <person name="Mohindra V."/>
            <person name="Chowdhury L.M."/>
            <person name="Lal K."/>
            <person name="Jena J.K."/>
        </authorList>
    </citation>
    <scope>NUCLEOTIDE SEQUENCE [LARGE SCALE GENOMIC DNA]</scope>
    <source>
        <strain evidence="2">CM1030</strain>
        <tissue evidence="2">Blood</tissue>
    </source>
</reference>
<feature type="non-terminal residue" evidence="2">
    <location>
        <position position="1"/>
    </location>
</feature>
<comment type="caution">
    <text evidence="2">The sequence shown here is derived from an EMBL/GenBank/DDBJ whole genome shotgun (WGS) entry which is preliminary data.</text>
</comment>
<feature type="compositionally biased region" description="Polar residues" evidence="1">
    <location>
        <begin position="32"/>
        <end position="47"/>
    </location>
</feature>
<accession>A0ABD0PN57</accession>
<feature type="region of interest" description="Disordered" evidence="1">
    <location>
        <begin position="15"/>
        <end position="63"/>
    </location>
</feature>
<name>A0ABD0PN57_CIRMR</name>
<gene>
    <name evidence="2" type="ORF">M9458_027800</name>
</gene>
<keyword evidence="3" id="KW-1185">Reference proteome</keyword>
<sequence>PNVASVGVTVKCLHGALQTPERSDSSSSDPSHVNSNGDVTSDLQTVHSSDDQQEEPLNNTSHC</sequence>
<organism evidence="2 3">
    <name type="scientific">Cirrhinus mrigala</name>
    <name type="common">Mrigala</name>
    <dbReference type="NCBI Taxonomy" id="683832"/>
    <lineage>
        <taxon>Eukaryota</taxon>
        <taxon>Metazoa</taxon>
        <taxon>Chordata</taxon>
        <taxon>Craniata</taxon>
        <taxon>Vertebrata</taxon>
        <taxon>Euteleostomi</taxon>
        <taxon>Actinopterygii</taxon>
        <taxon>Neopterygii</taxon>
        <taxon>Teleostei</taxon>
        <taxon>Ostariophysi</taxon>
        <taxon>Cypriniformes</taxon>
        <taxon>Cyprinidae</taxon>
        <taxon>Labeoninae</taxon>
        <taxon>Labeonini</taxon>
        <taxon>Cirrhinus</taxon>
    </lineage>
</organism>
<dbReference type="AlphaFoldDB" id="A0ABD0PN57"/>
<feature type="non-terminal residue" evidence="2">
    <location>
        <position position="63"/>
    </location>
</feature>
<evidence type="ECO:0000313" key="3">
    <source>
        <dbReference type="Proteomes" id="UP001529510"/>
    </source>
</evidence>
<dbReference type="Proteomes" id="UP001529510">
    <property type="component" value="Unassembled WGS sequence"/>
</dbReference>
<protein>
    <submittedName>
        <fullName evidence="2">Uncharacterized protein</fullName>
    </submittedName>
</protein>
<evidence type="ECO:0000313" key="2">
    <source>
        <dbReference type="EMBL" id="KAL0175470.1"/>
    </source>
</evidence>
<evidence type="ECO:0000256" key="1">
    <source>
        <dbReference type="SAM" id="MobiDB-lite"/>
    </source>
</evidence>